<evidence type="ECO:0000256" key="1">
    <source>
        <dbReference type="SAM" id="MobiDB-lite"/>
    </source>
</evidence>
<protein>
    <submittedName>
        <fullName evidence="4">Uncharacterized protein</fullName>
    </submittedName>
</protein>
<comment type="caution">
    <text evidence="4">The sequence shown here is derived from an EMBL/GenBank/DDBJ whole genome shotgun (WGS) entry which is preliminary data.</text>
</comment>
<feature type="chain" id="PRO_5037288848" evidence="3">
    <location>
        <begin position="33"/>
        <end position="304"/>
    </location>
</feature>
<feature type="compositionally biased region" description="Low complexity" evidence="1">
    <location>
        <begin position="81"/>
        <end position="94"/>
    </location>
</feature>
<feature type="region of interest" description="Disordered" evidence="1">
    <location>
        <begin position="81"/>
        <end position="225"/>
    </location>
</feature>
<organism evidence="4 5">
    <name type="scientific">Sinosporangium siamense</name>
    <dbReference type="NCBI Taxonomy" id="1367973"/>
    <lineage>
        <taxon>Bacteria</taxon>
        <taxon>Bacillati</taxon>
        <taxon>Actinomycetota</taxon>
        <taxon>Actinomycetes</taxon>
        <taxon>Streptosporangiales</taxon>
        <taxon>Streptosporangiaceae</taxon>
        <taxon>Sinosporangium</taxon>
    </lineage>
</organism>
<keyword evidence="2" id="KW-0812">Transmembrane</keyword>
<keyword evidence="2" id="KW-0472">Membrane</keyword>
<keyword evidence="5" id="KW-1185">Reference proteome</keyword>
<evidence type="ECO:0000256" key="2">
    <source>
        <dbReference type="SAM" id="Phobius"/>
    </source>
</evidence>
<dbReference type="RefSeq" id="WP_204027541.1">
    <property type="nucleotide sequence ID" value="NZ_BOOW01000027.1"/>
</dbReference>
<dbReference type="AlphaFoldDB" id="A0A919V6A0"/>
<evidence type="ECO:0000313" key="4">
    <source>
        <dbReference type="EMBL" id="GII93840.1"/>
    </source>
</evidence>
<reference evidence="4" key="1">
    <citation type="submission" date="2021-01" db="EMBL/GenBank/DDBJ databases">
        <title>Whole genome shotgun sequence of Sinosporangium siamense NBRC 109515.</title>
        <authorList>
            <person name="Komaki H."/>
            <person name="Tamura T."/>
        </authorList>
    </citation>
    <scope>NUCLEOTIDE SEQUENCE</scope>
    <source>
        <strain evidence="4">NBRC 109515</strain>
    </source>
</reference>
<sequence>METGRRASAISAGALALALGGLPVVGAAPAQAAVPGLGTARAPACEKSGGLLSGLTGGICDIVNDVTDVVDELTGSSLNPVTGTVTDTTTNVLNGVGGAPQAPPAPALPAPEPPGKPGPAPSARPAPTDGARPGEDGAPAARDTHCRAGRVCESADSAAAQNGPEAPPPPARPRPPRERPERRAHKPAPKTHAPYIPERRVHSYGSSPIDGAATGPGKPRKGTSVDVDRMGVTLMWHPDILSTPLGPGLVRPRARQSDALGTTLTMALLLSAIIATRFVYAKRRGGRESIPFEPLRPGGQHRLA</sequence>
<keyword evidence="2" id="KW-1133">Transmembrane helix</keyword>
<feature type="compositionally biased region" description="Pro residues" evidence="1">
    <location>
        <begin position="101"/>
        <end position="124"/>
    </location>
</feature>
<gene>
    <name evidence="4" type="ORF">Ssi02_40710</name>
</gene>
<evidence type="ECO:0000256" key="3">
    <source>
        <dbReference type="SAM" id="SignalP"/>
    </source>
</evidence>
<proteinExistence type="predicted"/>
<name>A0A919V6A0_9ACTN</name>
<feature type="signal peptide" evidence="3">
    <location>
        <begin position="1"/>
        <end position="32"/>
    </location>
</feature>
<evidence type="ECO:0000313" key="5">
    <source>
        <dbReference type="Proteomes" id="UP000606172"/>
    </source>
</evidence>
<feature type="transmembrane region" description="Helical" evidence="2">
    <location>
        <begin position="259"/>
        <end position="280"/>
    </location>
</feature>
<accession>A0A919V6A0</accession>
<dbReference type="Proteomes" id="UP000606172">
    <property type="component" value="Unassembled WGS sequence"/>
</dbReference>
<keyword evidence="3" id="KW-0732">Signal</keyword>
<dbReference type="EMBL" id="BOOW01000027">
    <property type="protein sequence ID" value="GII93840.1"/>
    <property type="molecule type" value="Genomic_DNA"/>
</dbReference>